<dbReference type="GO" id="GO:0003677">
    <property type="term" value="F:DNA binding"/>
    <property type="evidence" value="ECO:0007669"/>
    <property type="project" value="InterPro"/>
</dbReference>
<dbReference type="Gene3D" id="1.10.260.40">
    <property type="entry name" value="lambda repressor-like DNA-binding domains"/>
    <property type="match status" value="1"/>
</dbReference>
<gene>
    <name evidence="2" type="ORF">NCTC10815_02648</name>
</gene>
<feature type="domain" description="MmyB-like transcription regulator ligand binding" evidence="1">
    <location>
        <begin position="118"/>
        <end position="279"/>
    </location>
</feature>
<dbReference type="AlphaFoldDB" id="A0A378MID2"/>
<proteinExistence type="predicted"/>
<dbReference type="InterPro" id="IPR001387">
    <property type="entry name" value="Cro/C1-type_HTH"/>
</dbReference>
<evidence type="ECO:0000259" key="1">
    <source>
        <dbReference type="Pfam" id="PF17765"/>
    </source>
</evidence>
<dbReference type="Gene3D" id="3.30.450.180">
    <property type="match status" value="1"/>
</dbReference>
<evidence type="ECO:0000313" key="3">
    <source>
        <dbReference type="Proteomes" id="UP000254879"/>
    </source>
</evidence>
<sequence length="282" mass="32822">MIRKVTDLNNTERLQALSSFLKEKRNAISPEQLGISTGGRRRVQGLRREEVALLAGLSISWHTRFEQGKDITLSLDAINAIARVLHLNQDEKNYLLSLAYRYQLAEEDVPISRKKPNEAIHQIISAMPNFPILVTDRHLQIVDWNELATKVFLDFNQLAGKDRNLIKILFTREEIRRLAINWEEFVNEFMALFRAYYGRFSGDTWYSTFINEMTTTSPRFTAFWNAMQVANDPEIILLFRHSKVGKLNFKLTSLQTTSLLNEYRINIFIPETNSIEKVVRLQ</sequence>
<dbReference type="InterPro" id="IPR010982">
    <property type="entry name" value="Lambda_DNA-bd_dom_sf"/>
</dbReference>
<dbReference type="Pfam" id="PF13560">
    <property type="entry name" value="HTH_31"/>
    <property type="match status" value="1"/>
</dbReference>
<organism evidence="2 3">
    <name type="scientific">Listeria grayi</name>
    <name type="common">Listeria murrayi</name>
    <dbReference type="NCBI Taxonomy" id="1641"/>
    <lineage>
        <taxon>Bacteria</taxon>
        <taxon>Bacillati</taxon>
        <taxon>Bacillota</taxon>
        <taxon>Bacilli</taxon>
        <taxon>Bacillales</taxon>
        <taxon>Listeriaceae</taxon>
        <taxon>Listeria</taxon>
    </lineage>
</organism>
<evidence type="ECO:0000313" key="2">
    <source>
        <dbReference type="EMBL" id="STY45273.1"/>
    </source>
</evidence>
<dbReference type="InterPro" id="IPR041413">
    <property type="entry name" value="MLTR_LBD"/>
</dbReference>
<dbReference type="PANTHER" id="PTHR35010">
    <property type="entry name" value="BLL4672 PROTEIN-RELATED"/>
    <property type="match status" value="1"/>
</dbReference>
<dbReference type="CDD" id="cd00093">
    <property type="entry name" value="HTH_XRE"/>
    <property type="match status" value="1"/>
</dbReference>
<reference evidence="2 3" key="1">
    <citation type="submission" date="2018-06" db="EMBL/GenBank/DDBJ databases">
        <authorList>
            <consortium name="Pathogen Informatics"/>
            <person name="Doyle S."/>
        </authorList>
    </citation>
    <scope>NUCLEOTIDE SEQUENCE [LARGE SCALE GENOMIC DNA]</scope>
    <source>
        <strain evidence="3">NCTC 10815</strain>
    </source>
</reference>
<dbReference type="Proteomes" id="UP000254879">
    <property type="component" value="Unassembled WGS sequence"/>
</dbReference>
<dbReference type="SUPFAM" id="SSF47413">
    <property type="entry name" value="lambda repressor-like DNA-binding domains"/>
    <property type="match status" value="1"/>
</dbReference>
<protein>
    <recommendedName>
        <fullName evidence="1">MmyB-like transcription regulator ligand binding domain-containing protein</fullName>
    </recommendedName>
</protein>
<name>A0A378MID2_LISGR</name>
<dbReference type="Pfam" id="PF17765">
    <property type="entry name" value="MLTR_LBD"/>
    <property type="match status" value="1"/>
</dbReference>
<accession>A0A378MID2</accession>
<dbReference type="EMBL" id="UGPG01000001">
    <property type="protein sequence ID" value="STY45273.1"/>
    <property type="molecule type" value="Genomic_DNA"/>
</dbReference>